<evidence type="ECO:0000313" key="16">
    <source>
        <dbReference type="EMBL" id="RUS65945.1"/>
    </source>
</evidence>
<dbReference type="InterPro" id="IPR039910">
    <property type="entry name" value="D15-like"/>
</dbReference>
<dbReference type="Gene3D" id="3.10.20.310">
    <property type="entry name" value="membrane protein fhac"/>
    <property type="match status" value="2"/>
</dbReference>
<feature type="domain" description="Bacterial surface antigen (D15)" evidence="13">
    <location>
        <begin position="399"/>
        <end position="674"/>
    </location>
</feature>
<reference evidence="16 17" key="1">
    <citation type="submission" date="2018-01" db="EMBL/GenBank/DDBJ databases">
        <title>Saezia sanguinis gen. nov., sp. nov., in the order Burkholderiales isolated from human blood.</title>
        <authorList>
            <person name="Medina-Pascual M.J."/>
            <person name="Valdezate S."/>
            <person name="Monzon S."/>
            <person name="Cuesta I."/>
            <person name="Carrasco G."/>
            <person name="Villalon P."/>
            <person name="Saez-Nieto J.A."/>
        </authorList>
    </citation>
    <scope>NUCLEOTIDE SEQUENCE [LARGE SCALE GENOMIC DNA]</scope>
    <source>
        <strain evidence="16 17">CNM695-12</strain>
    </source>
</reference>
<keyword evidence="4" id="KW-1134">Transmembrane beta strand</keyword>
<keyword evidence="8" id="KW-0998">Cell outer membrane</keyword>
<dbReference type="Pfam" id="PF17243">
    <property type="entry name" value="POTRA_TamA_1"/>
    <property type="match status" value="1"/>
</dbReference>
<comment type="subunit">
    <text evidence="10">Interacts with TamB to form the translocation and assembly module (TAM).</text>
</comment>
<comment type="similarity">
    <text evidence="2">Belongs to the TamA family.</text>
</comment>
<evidence type="ECO:0000313" key="17">
    <source>
        <dbReference type="Proteomes" id="UP000286947"/>
    </source>
</evidence>
<feature type="compositionally biased region" description="Acidic residues" evidence="11">
    <location>
        <begin position="72"/>
        <end position="84"/>
    </location>
</feature>
<evidence type="ECO:0000256" key="2">
    <source>
        <dbReference type="ARBA" id="ARBA00010248"/>
    </source>
</evidence>
<name>A0A433SB40_9BURK</name>
<evidence type="ECO:0000256" key="8">
    <source>
        <dbReference type="ARBA" id="ARBA00023237"/>
    </source>
</evidence>
<dbReference type="RefSeq" id="WP_126980717.1">
    <property type="nucleotide sequence ID" value="NZ_PQSP01000008.1"/>
</dbReference>
<dbReference type="Gene3D" id="2.40.160.50">
    <property type="entry name" value="membrane protein fhac: a member of the omp85/tpsb transporter family"/>
    <property type="match status" value="1"/>
</dbReference>
<evidence type="ECO:0000256" key="1">
    <source>
        <dbReference type="ARBA" id="ARBA00004442"/>
    </source>
</evidence>
<dbReference type="Pfam" id="PF01103">
    <property type="entry name" value="Omp85"/>
    <property type="match status" value="1"/>
</dbReference>
<dbReference type="InterPro" id="IPR010827">
    <property type="entry name" value="BamA/TamA_POTRA"/>
</dbReference>
<feature type="chain" id="PRO_5019182372" description="Translocation and assembly module subunit TamA" evidence="12">
    <location>
        <begin position="41"/>
        <end position="675"/>
    </location>
</feature>
<evidence type="ECO:0000256" key="5">
    <source>
        <dbReference type="ARBA" id="ARBA00022692"/>
    </source>
</evidence>
<evidence type="ECO:0000256" key="12">
    <source>
        <dbReference type="SAM" id="SignalP"/>
    </source>
</evidence>
<gene>
    <name evidence="16" type="primary">tamA</name>
    <name evidence="16" type="ORF">CUZ56_02545</name>
</gene>
<comment type="subcellular location">
    <subcellularLocation>
        <location evidence="1">Cell outer membrane</location>
    </subcellularLocation>
</comment>
<evidence type="ECO:0000259" key="15">
    <source>
        <dbReference type="Pfam" id="PF17243"/>
    </source>
</evidence>
<dbReference type="InterPro" id="IPR035243">
    <property type="entry name" value="TamA_POTRA_Dom_1"/>
</dbReference>
<accession>A0A433SB40</accession>
<feature type="signal peptide" evidence="12">
    <location>
        <begin position="1"/>
        <end position="40"/>
    </location>
</feature>
<dbReference type="Pfam" id="PF07244">
    <property type="entry name" value="POTRA"/>
    <property type="match status" value="1"/>
</dbReference>
<evidence type="ECO:0000256" key="3">
    <source>
        <dbReference type="ARBA" id="ARBA00015419"/>
    </source>
</evidence>
<feature type="domain" description="TamA POTRA" evidence="15">
    <location>
        <begin position="106"/>
        <end position="172"/>
    </location>
</feature>
<keyword evidence="6 12" id="KW-0732">Signal</keyword>
<evidence type="ECO:0000256" key="6">
    <source>
        <dbReference type="ARBA" id="ARBA00022729"/>
    </source>
</evidence>
<evidence type="ECO:0000256" key="4">
    <source>
        <dbReference type="ARBA" id="ARBA00022452"/>
    </source>
</evidence>
<evidence type="ECO:0000256" key="10">
    <source>
        <dbReference type="ARBA" id="ARBA00093548"/>
    </source>
</evidence>
<evidence type="ECO:0000256" key="9">
    <source>
        <dbReference type="ARBA" id="ARBA00033063"/>
    </source>
</evidence>
<dbReference type="Proteomes" id="UP000286947">
    <property type="component" value="Unassembled WGS sequence"/>
</dbReference>
<evidence type="ECO:0000256" key="7">
    <source>
        <dbReference type="ARBA" id="ARBA00023136"/>
    </source>
</evidence>
<protein>
    <recommendedName>
        <fullName evidence="3">Translocation and assembly module subunit TamA</fullName>
    </recommendedName>
    <alternativeName>
        <fullName evidence="9">Autotransporter assembly factor TamA</fullName>
    </alternativeName>
</protein>
<dbReference type="EMBL" id="PQSP01000008">
    <property type="protein sequence ID" value="RUS65945.1"/>
    <property type="molecule type" value="Genomic_DNA"/>
</dbReference>
<dbReference type="GO" id="GO:0019867">
    <property type="term" value="C:outer membrane"/>
    <property type="evidence" value="ECO:0007669"/>
    <property type="project" value="InterPro"/>
</dbReference>
<proteinExistence type="inferred from homology"/>
<keyword evidence="7" id="KW-0472">Membrane</keyword>
<feature type="region of interest" description="Disordered" evidence="11">
    <location>
        <begin position="40"/>
        <end position="105"/>
    </location>
</feature>
<evidence type="ECO:0000259" key="13">
    <source>
        <dbReference type="Pfam" id="PF01103"/>
    </source>
</evidence>
<keyword evidence="17" id="KW-1185">Reference proteome</keyword>
<keyword evidence="5" id="KW-0812">Transmembrane</keyword>
<dbReference type="InterPro" id="IPR000184">
    <property type="entry name" value="Bac_surfAg_D15"/>
</dbReference>
<evidence type="ECO:0000256" key="11">
    <source>
        <dbReference type="SAM" id="MobiDB-lite"/>
    </source>
</evidence>
<dbReference type="PANTHER" id="PTHR12815">
    <property type="entry name" value="SORTING AND ASSEMBLY MACHINERY SAMM50 PROTEIN FAMILY MEMBER"/>
    <property type="match status" value="1"/>
</dbReference>
<sequence precursor="true">MRTYIQRLFANLPKMTRHLNQLAQLCIMVVISIGSHHAMAQESVPNTPPPASVTPENAAEASDQTDTSPAEQSEDEQTTTDQDQDQNQSNIDWADSATSDKPNFDITVESSNKEIQSMLEKYLELYRYRMLSDLTSLELRRLLEHTENNIRSLTSTLGYFSPEIKITVIPADQRDPASELPLIQIQAEPGPITTVKEMRLQFEGDIQNRQTDLLISSQRRRLQWSWAMREDDPFTQSNWSSAKSNMLQRLTSQYYPAGKISASQAAINPQDNTAALSVTLDSGPRFYLGEHYILGLERYSERMVRNFTRLRAGDDFLLDNLTKAQRRLAESGYFDGVFLYVDPTDPNPEAAKINIIVREAYYQSMTIGPGYSTDNGPRLTFEYRNNEVPLLGWQSVTALKVDQDNQKAETTLSAIPDDDYWRLVAYGKLEHLENSDEKTTSAQARFGNSFTSDPIDKSYFVQYDKARTENLNGINDLQSVTLNGAWTLRNFNNFIMPTRGWGLGVELGVGSTFGSETNPFIRVRTRMLGYLPMESWRNGRFELRGEFGGVFIKEGALIPSTLMFRTGGDTTVRGYAFRYIGVNEENRVTSSGKYMVIGSVEYQRPIFINDRPTAFDWAVFVDTGAVSNRMQDLNLYTGVGAGVRWRSPVGPLKFDLAYGLKTEQIRLHFNVGFVF</sequence>
<feature type="domain" description="POTRA" evidence="14">
    <location>
        <begin position="292"/>
        <end position="359"/>
    </location>
</feature>
<organism evidence="16 17">
    <name type="scientific">Saezia sanguinis</name>
    <dbReference type="NCBI Taxonomy" id="1965230"/>
    <lineage>
        <taxon>Bacteria</taxon>
        <taxon>Pseudomonadati</taxon>
        <taxon>Pseudomonadota</taxon>
        <taxon>Betaproteobacteria</taxon>
        <taxon>Burkholderiales</taxon>
        <taxon>Saeziaceae</taxon>
        <taxon>Saezia</taxon>
    </lineage>
</organism>
<evidence type="ECO:0000259" key="14">
    <source>
        <dbReference type="Pfam" id="PF07244"/>
    </source>
</evidence>
<dbReference type="OrthoDB" id="9769707at2"/>
<dbReference type="PANTHER" id="PTHR12815:SF47">
    <property type="entry name" value="TRANSLOCATION AND ASSEMBLY MODULE SUBUNIT TAMA"/>
    <property type="match status" value="1"/>
</dbReference>
<comment type="caution">
    <text evidence="16">The sequence shown here is derived from an EMBL/GenBank/DDBJ whole genome shotgun (WGS) entry which is preliminary data.</text>
</comment>
<dbReference type="AlphaFoldDB" id="A0A433SB40"/>